<dbReference type="Proteomes" id="UP000000755">
    <property type="component" value="Chromosome"/>
</dbReference>
<sequence>MIHFSSKCCFYIIFTIFRILLRIMKVLISFEPSYSISFNTQFRENDDETL</sequence>
<gene>
    <name evidence="1" type="ordered locus">GFO_1942</name>
</gene>
<dbReference type="EMBL" id="CU207366">
    <property type="protein sequence ID" value="CAL66907.1"/>
    <property type="molecule type" value="Genomic_DNA"/>
</dbReference>
<dbReference type="AlphaFoldDB" id="A0M2R2"/>
<proteinExistence type="predicted"/>
<protein>
    <submittedName>
        <fullName evidence="1">Uncharacterized protein</fullName>
    </submittedName>
</protein>
<evidence type="ECO:0000313" key="2">
    <source>
        <dbReference type="Proteomes" id="UP000000755"/>
    </source>
</evidence>
<reference evidence="1 2" key="1">
    <citation type="journal article" date="2006" name="Environ. Microbiol.">
        <title>Whole genome analysis of the marine Bacteroidetes'Gramella forsetii' reveals adaptations to degradation of polymeric organic matter.</title>
        <authorList>
            <person name="Bauer M."/>
            <person name="Kube M."/>
            <person name="Teeling H."/>
            <person name="Richter M."/>
            <person name="Lombardot T."/>
            <person name="Allers E."/>
            <person name="Wuerdemann C.A."/>
            <person name="Quast C."/>
            <person name="Kuhl H."/>
            <person name="Knaust F."/>
            <person name="Woebken D."/>
            <person name="Bischof K."/>
            <person name="Mussmann M."/>
            <person name="Choudhuri J.V."/>
            <person name="Meyer F."/>
            <person name="Reinhardt R."/>
            <person name="Amann R.I."/>
            <person name="Gloeckner F.O."/>
        </authorList>
    </citation>
    <scope>NUCLEOTIDE SEQUENCE [LARGE SCALE GENOMIC DNA]</scope>
    <source>
        <strain evidence="1 2">KT0803</strain>
    </source>
</reference>
<organism evidence="1 2">
    <name type="scientific">Christiangramia forsetii (strain DSM 17595 / CGMCC 1.15422 / KT0803)</name>
    <name type="common">Gramella forsetii</name>
    <dbReference type="NCBI Taxonomy" id="411154"/>
    <lineage>
        <taxon>Bacteria</taxon>
        <taxon>Pseudomonadati</taxon>
        <taxon>Bacteroidota</taxon>
        <taxon>Flavobacteriia</taxon>
        <taxon>Flavobacteriales</taxon>
        <taxon>Flavobacteriaceae</taxon>
        <taxon>Christiangramia</taxon>
    </lineage>
</organism>
<evidence type="ECO:0000313" key="1">
    <source>
        <dbReference type="EMBL" id="CAL66907.1"/>
    </source>
</evidence>
<dbReference type="HOGENOM" id="CLU_3118371_0_0_10"/>
<accession>A0M2R2</accession>
<dbReference type="STRING" id="411154.GFO_1942"/>
<name>A0M2R2_CHRFK</name>
<dbReference type="KEGG" id="gfo:GFO_1942"/>